<dbReference type="InterPro" id="IPR036188">
    <property type="entry name" value="FAD/NAD-bd_sf"/>
</dbReference>
<proteinExistence type="predicted"/>
<dbReference type="GO" id="GO:0005739">
    <property type="term" value="C:mitochondrion"/>
    <property type="evidence" value="ECO:0007669"/>
    <property type="project" value="GOC"/>
</dbReference>
<evidence type="ECO:0000256" key="2">
    <source>
        <dbReference type="ARBA" id="ARBA00039785"/>
    </source>
</evidence>
<dbReference type="GO" id="GO:0016491">
    <property type="term" value="F:oxidoreductase activity"/>
    <property type="evidence" value="ECO:0007669"/>
    <property type="project" value="UniProtKB-KW"/>
</dbReference>
<comment type="caution">
    <text evidence="5">The sequence shown here is derived from an EMBL/GenBank/DDBJ whole genome shotgun (WGS) entry which is preliminary data.</text>
</comment>
<dbReference type="InterPro" id="IPR006076">
    <property type="entry name" value="FAD-dep_OxRdtase"/>
</dbReference>
<dbReference type="GO" id="GO:0032981">
    <property type="term" value="P:mitochondrial respiratory chain complex I assembly"/>
    <property type="evidence" value="ECO:0007669"/>
    <property type="project" value="TreeGrafter"/>
</dbReference>
<reference evidence="5 6" key="1">
    <citation type="submission" date="2020-08" db="EMBL/GenBank/DDBJ databases">
        <title>Aphidius gifuensis genome sequencing and assembly.</title>
        <authorList>
            <person name="Du Z."/>
        </authorList>
    </citation>
    <scope>NUCLEOTIDE SEQUENCE [LARGE SCALE GENOMIC DNA]</scope>
    <source>
        <strain evidence="5">YNYX2018</strain>
        <tissue evidence="5">Adults</tissue>
    </source>
</reference>
<evidence type="ECO:0000313" key="6">
    <source>
        <dbReference type="Proteomes" id="UP000639338"/>
    </source>
</evidence>
<evidence type="ECO:0000259" key="4">
    <source>
        <dbReference type="Pfam" id="PF01266"/>
    </source>
</evidence>
<sequence>MLRNIARLGVNNYCAAVNGTKIFSASYSEKSSGNKDDDENYWKQLPEPENPVSRTVELFRRQTRDLKQKFMFWKEPGTFQDEWVIDSTTYPYHADIVIIGGAAIGSSIAYWIKKIAGEGLSVLVIEKDPSYNKASTVLSVGGLRQQFSMEENIEMSLFSADFIRNAQEHLGIEGEQPIDVQFRPYGYLYLASEAGAQQLTENSKLQNKLGARNILLTAKQINERFPWINTNGIELGCLGMEKEGWFDPWALLNGFKRKAIQLGAQYHTGEVKSFTFHNTSNIIYEGKGPETWTGTNHIIVKSPSGEKQVIEFAICVIAAGAESGNIARLAKIGNGPGVLSVPLPVVPRKRFVYCYDAPDGPALNTPMVIDPTGAYFRREGLAGTFLAGKSPDNFDEEPSIDNLDVDDDYFNNKIWPIIANRVPSFENIKLKSSWAGYYDYNYFDENGIIGQHPLQDNVMFATGFSGHGIQQAPAVGRAVMERILHCDYRTIDLTRLGFDRFITLEKMKEKNII</sequence>
<dbReference type="Gene3D" id="3.50.50.60">
    <property type="entry name" value="FAD/NAD(P)-binding domain"/>
    <property type="match status" value="1"/>
</dbReference>
<dbReference type="PANTHER" id="PTHR13847:SF287">
    <property type="entry name" value="FAD-DEPENDENT OXIDOREDUCTASE DOMAIN-CONTAINING PROTEIN 1"/>
    <property type="match status" value="1"/>
</dbReference>
<evidence type="ECO:0000313" key="5">
    <source>
        <dbReference type="EMBL" id="KAF7997123.1"/>
    </source>
</evidence>
<comment type="function">
    <text evidence="3">Required for the assembly of the mitochondrial membrane respiratory chain NADH dehydrogenase (Complex I). Involved in mid-late stages of complex I assembly.</text>
</comment>
<keyword evidence="6" id="KW-1185">Reference proteome</keyword>
<evidence type="ECO:0000256" key="3">
    <source>
        <dbReference type="ARBA" id="ARBA00046185"/>
    </source>
</evidence>
<dbReference type="Proteomes" id="UP000639338">
    <property type="component" value="Unassembled WGS sequence"/>
</dbReference>
<evidence type="ECO:0000256" key="1">
    <source>
        <dbReference type="ARBA" id="ARBA00023002"/>
    </source>
</evidence>
<dbReference type="PANTHER" id="PTHR13847">
    <property type="entry name" value="SARCOSINE DEHYDROGENASE-RELATED"/>
    <property type="match status" value="1"/>
</dbReference>
<dbReference type="SUPFAM" id="SSF51905">
    <property type="entry name" value="FAD/NAD(P)-binding domain"/>
    <property type="match status" value="1"/>
</dbReference>
<feature type="domain" description="FAD dependent oxidoreductase" evidence="4">
    <location>
        <begin position="95"/>
        <end position="481"/>
    </location>
</feature>
<gene>
    <name evidence="5" type="ORF">HCN44_005400</name>
</gene>
<dbReference type="EMBL" id="JACMRX010000001">
    <property type="protein sequence ID" value="KAF7997123.1"/>
    <property type="molecule type" value="Genomic_DNA"/>
</dbReference>
<dbReference type="AlphaFoldDB" id="A0A834Y0W1"/>
<dbReference type="Pfam" id="PF01266">
    <property type="entry name" value="DAO"/>
    <property type="match status" value="1"/>
</dbReference>
<dbReference type="OrthoDB" id="424974at2759"/>
<name>A0A834Y0W1_APHGI</name>
<organism evidence="5 6">
    <name type="scientific">Aphidius gifuensis</name>
    <name type="common">Parasitoid wasp</name>
    <dbReference type="NCBI Taxonomy" id="684658"/>
    <lineage>
        <taxon>Eukaryota</taxon>
        <taxon>Metazoa</taxon>
        <taxon>Ecdysozoa</taxon>
        <taxon>Arthropoda</taxon>
        <taxon>Hexapoda</taxon>
        <taxon>Insecta</taxon>
        <taxon>Pterygota</taxon>
        <taxon>Neoptera</taxon>
        <taxon>Endopterygota</taxon>
        <taxon>Hymenoptera</taxon>
        <taxon>Apocrita</taxon>
        <taxon>Ichneumonoidea</taxon>
        <taxon>Braconidae</taxon>
        <taxon>Aphidiinae</taxon>
        <taxon>Aphidius</taxon>
    </lineage>
</organism>
<keyword evidence="1" id="KW-0560">Oxidoreductase</keyword>
<accession>A0A834Y0W1</accession>
<protein>
    <recommendedName>
        <fullName evidence="2">FAD-dependent oxidoreductase domain-containing protein 1</fullName>
    </recommendedName>
</protein>
<dbReference type="Gene3D" id="3.30.9.10">
    <property type="entry name" value="D-Amino Acid Oxidase, subunit A, domain 2"/>
    <property type="match status" value="1"/>
</dbReference>